<dbReference type="AlphaFoldDB" id="A0A1F7W4L2"/>
<dbReference type="EMBL" id="MGFE01000030">
    <property type="protein sequence ID" value="OGL97755.1"/>
    <property type="molecule type" value="Genomic_DNA"/>
</dbReference>
<accession>A0A1F7W4L2</accession>
<dbReference type="InterPro" id="IPR011332">
    <property type="entry name" value="Ribosomal_zn-bd"/>
</dbReference>
<dbReference type="Proteomes" id="UP000176501">
    <property type="component" value="Unassembled WGS sequence"/>
</dbReference>
<dbReference type="GO" id="GO:1990904">
    <property type="term" value="C:ribonucleoprotein complex"/>
    <property type="evidence" value="ECO:0007669"/>
    <property type="project" value="UniProtKB-KW"/>
</dbReference>
<keyword evidence="3 5" id="KW-0687">Ribonucleoprotein</keyword>
<dbReference type="GO" id="GO:0003735">
    <property type="term" value="F:structural constituent of ribosome"/>
    <property type="evidence" value="ECO:0007669"/>
    <property type="project" value="InterPro"/>
</dbReference>
<dbReference type="NCBIfam" id="TIGR01023">
    <property type="entry name" value="rpmG_bact"/>
    <property type="match status" value="1"/>
</dbReference>
<gene>
    <name evidence="5" type="primary">rpmG</name>
    <name evidence="6" type="ORF">A2304_00635</name>
</gene>
<dbReference type="Pfam" id="PF00471">
    <property type="entry name" value="Ribosomal_L33"/>
    <property type="match status" value="1"/>
</dbReference>
<dbReference type="GO" id="GO:0005737">
    <property type="term" value="C:cytoplasm"/>
    <property type="evidence" value="ECO:0007669"/>
    <property type="project" value="UniProtKB-ARBA"/>
</dbReference>
<keyword evidence="2 5" id="KW-0689">Ribosomal protein</keyword>
<evidence type="ECO:0000256" key="5">
    <source>
        <dbReference type="HAMAP-Rule" id="MF_00294"/>
    </source>
</evidence>
<protein>
    <recommendedName>
        <fullName evidence="4 5">Large ribosomal subunit protein bL33</fullName>
    </recommendedName>
</protein>
<reference evidence="6 7" key="1">
    <citation type="journal article" date="2016" name="Nat. Commun.">
        <title>Thousands of microbial genomes shed light on interconnected biogeochemical processes in an aquifer system.</title>
        <authorList>
            <person name="Anantharaman K."/>
            <person name="Brown C.T."/>
            <person name="Hug L.A."/>
            <person name="Sharon I."/>
            <person name="Castelle C.J."/>
            <person name="Probst A.J."/>
            <person name="Thomas B.C."/>
            <person name="Singh A."/>
            <person name="Wilkins M.J."/>
            <person name="Karaoz U."/>
            <person name="Brodie E.L."/>
            <person name="Williams K.H."/>
            <person name="Hubbard S.S."/>
            <person name="Banfield J.F."/>
        </authorList>
    </citation>
    <scope>NUCLEOTIDE SEQUENCE [LARGE SCALE GENOMIC DNA]</scope>
</reference>
<dbReference type="GO" id="GO:0006412">
    <property type="term" value="P:translation"/>
    <property type="evidence" value="ECO:0007669"/>
    <property type="project" value="UniProtKB-UniRule"/>
</dbReference>
<dbReference type="GO" id="GO:0005840">
    <property type="term" value="C:ribosome"/>
    <property type="evidence" value="ECO:0007669"/>
    <property type="project" value="UniProtKB-KW"/>
</dbReference>
<evidence type="ECO:0000256" key="3">
    <source>
        <dbReference type="ARBA" id="ARBA00023274"/>
    </source>
</evidence>
<dbReference type="NCBIfam" id="NF001764">
    <property type="entry name" value="PRK00504.1"/>
    <property type="match status" value="1"/>
</dbReference>
<evidence type="ECO:0000256" key="4">
    <source>
        <dbReference type="ARBA" id="ARBA00035176"/>
    </source>
</evidence>
<evidence type="ECO:0000313" key="7">
    <source>
        <dbReference type="Proteomes" id="UP000176501"/>
    </source>
</evidence>
<proteinExistence type="inferred from homology"/>
<comment type="caution">
    <text evidence="6">The sequence shown here is derived from an EMBL/GenBank/DDBJ whole genome shotgun (WGS) entry which is preliminary data.</text>
</comment>
<dbReference type="InterPro" id="IPR038584">
    <property type="entry name" value="Ribosomal_bL33_sf"/>
</dbReference>
<organism evidence="6 7">
    <name type="scientific">Candidatus Uhrbacteria bacterium RIFOXYB2_FULL_57_15</name>
    <dbReference type="NCBI Taxonomy" id="1802422"/>
    <lineage>
        <taxon>Bacteria</taxon>
        <taxon>Candidatus Uhriibacteriota</taxon>
    </lineage>
</organism>
<sequence>MSQDNIIKLECSQCKNLGYMSHKNKKTLKDRLELKKFCKWCRSHIAHKETK</sequence>
<name>A0A1F7W4L2_9BACT</name>
<dbReference type="SUPFAM" id="SSF57829">
    <property type="entry name" value="Zn-binding ribosomal proteins"/>
    <property type="match status" value="1"/>
</dbReference>
<dbReference type="NCBIfam" id="NF001860">
    <property type="entry name" value="PRK00595.1"/>
    <property type="match status" value="1"/>
</dbReference>
<comment type="similarity">
    <text evidence="1 5">Belongs to the bacterial ribosomal protein bL33 family.</text>
</comment>
<evidence type="ECO:0000256" key="2">
    <source>
        <dbReference type="ARBA" id="ARBA00022980"/>
    </source>
</evidence>
<evidence type="ECO:0000256" key="1">
    <source>
        <dbReference type="ARBA" id="ARBA00007596"/>
    </source>
</evidence>
<dbReference type="Gene3D" id="2.20.28.120">
    <property type="entry name" value="Ribosomal protein L33"/>
    <property type="match status" value="1"/>
</dbReference>
<dbReference type="InterPro" id="IPR001705">
    <property type="entry name" value="Ribosomal_bL33"/>
</dbReference>
<evidence type="ECO:0000313" key="6">
    <source>
        <dbReference type="EMBL" id="OGL97755.1"/>
    </source>
</evidence>
<dbReference type="HAMAP" id="MF_00294">
    <property type="entry name" value="Ribosomal_bL33"/>
    <property type="match status" value="1"/>
</dbReference>